<gene>
    <name evidence="2" type="ORF">LAX5112_04542</name>
</gene>
<keyword evidence="3" id="KW-1185">Reference proteome</keyword>
<dbReference type="Proteomes" id="UP000053235">
    <property type="component" value="Unassembled WGS sequence"/>
</dbReference>
<dbReference type="OrthoDB" id="5459937at2"/>
<dbReference type="InterPro" id="IPR016181">
    <property type="entry name" value="Acyl_CoA_acyltransferase"/>
</dbReference>
<keyword evidence="2" id="KW-0808">Transferase</keyword>
<dbReference type="Gene3D" id="3.40.630.30">
    <property type="match status" value="1"/>
</dbReference>
<sequence>MDVFIRRLSAADVATYRQIRLESLQRHPDVFGTSYEEEAALPDEVFVQQLTTNLILGGGAGEQHITGIVGFIVGGALKVRHKGILWGLYVQPEARGSGLAKALVNTLIDAVKDEVEQIQLSVGAHNVPAARLYQGFGFEPYGLENSALKVGEQYLDEVLMALDLRKLKQS</sequence>
<feature type="domain" description="N-acetyltransferase" evidence="1">
    <location>
        <begin position="3"/>
        <end position="165"/>
    </location>
</feature>
<accession>A0A0M7ANN2</accession>
<reference evidence="3" key="1">
    <citation type="submission" date="2015-07" db="EMBL/GenBank/DDBJ databases">
        <authorList>
            <person name="Rodrigo-Torres Lidia"/>
            <person name="Arahal R.David."/>
        </authorList>
    </citation>
    <scope>NUCLEOTIDE SEQUENCE [LARGE SCALE GENOMIC DNA]</scope>
    <source>
        <strain evidence="3">CECT 5112</strain>
    </source>
</reference>
<dbReference type="Pfam" id="PF00583">
    <property type="entry name" value="Acetyltransf_1"/>
    <property type="match status" value="1"/>
</dbReference>
<evidence type="ECO:0000259" key="1">
    <source>
        <dbReference type="PROSITE" id="PS51186"/>
    </source>
</evidence>
<dbReference type="PANTHER" id="PTHR43072">
    <property type="entry name" value="N-ACETYLTRANSFERASE"/>
    <property type="match status" value="1"/>
</dbReference>
<dbReference type="InterPro" id="IPR000182">
    <property type="entry name" value="GNAT_dom"/>
</dbReference>
<proteinExistence type="predicted"/>
<protein>
    <submittedName>
        <fullName evidence="2">Putative acetyltransferase</fullName>
    </submittedName>
</protein>
<dbReference type="CDD" id="cd04301">
    <property type="entry name" value="NAT_SF"/>
    <property type="match status" value="1"/>
</dbReference>
<dbReference type="GO" id="GO:0016747">
    <property type="term" value="F:acyltransferase activity, transferring groups other than amino-acyl groups"/>
    <property type="evidence" value="ECO:0007669"/>
    <property type="project" value="InterPro"/>
</dbReference>
<dbReference type="AlphaFoldDB" id="A0A0M7ANN2"/>
<dbReference type="SUPFAM" id="SSF55729">
    <property type="entry name" value="Acyl-CoA N-acyltransferases (Nat)"/>
    <property type="match status" value="1"/>
</dbReference>
<evidence type="ECO:0000313" key="3">
    <source>
        <dbReference type="Proteomes" id="UP000053235"/>
    </source>
</evidence>
<dbReference type="EMBL" id="CXWD01000025">
    <property type="protein sequence ID" value="CTQ76267.1"/>
    <property type="molecule type" value="Genomic_DNA"/>
</dbReference>
<dbReference type="STRING" id="388408.LAX5112_04542"/>
<evidence type="ECO:0000313" key="2">
    <source>
        <dbReference type="EMBL" id="CTQ76267.1"/>
    </source>
</evidence>
<dbReference type="RefSeq" id="WP_082429230.1">
    <property type="nucleotide sequence ID" value="NZ_CXWD01000025.1"/>
</dbReference>
<organism evidence="2 3">
    <name type="scientific">Roseibium alexandrii</name>
    <dbReference type="NCBI Taxonomy" id="388408"/>
    <lineage>
        <taxon>Bacteria</taxon>
        <taxon>Pseudomonadati</taxon>
        <taxon>Pseudomonadota</taxon>
        <taxon>Alphaproteobacteria</taxon>
        <taxon>Hyphomicrobiales</taxon>
        <taxon>Stappiaceae</taxon>
        <taxon>Roseibium</taxon>
    </lineage>
</organism>
<name>A0A0M7ANN2_9HYPH</name>
<dbReference type="PROSITE" id="PS51186">
    <property type="entry name" value="GNAT"/>
    <property type="match status" value="1"/>
</dbReference>